<dbReference type="InterPro" id="IPR023035">
    <property type="entry name" value="Ribosomal_uS9_bac/plastid"/>
</dbReference>
<evidence type="ECO:0000256" key="1">
    <source>
        <dbReference type="ARBA" id="ARBA00005251"/>
    </source>
</evidence>
<dbReference type="FunFam" id="3.30.230.10:FF:000001">
    <property type="entry name" value="30S ribosomal protein S9"/>
    <property type="match status" value="1"/>
</dbReference>
<feature type="compositionally biased region" description="Basic residues" evidence="7">
    <location>
        <begin position="123"/>
        <end position="142"/>
    </location>
</feature>
<dbReference type="NCBIfam" id="NF001099">
    <property type="entry name" value="PRK00132.1"/>
    <property type="match status" value="1"/>
</dbReference>
<keyword evidence="3 5" id="KW-0687">Ribonucleoprotein</keyword>
<dbReference type="GO" id="GO:0022627">
    <property type="term" value="C:cytosolic small ribosomal subunit"/>
    <property type="evidence" value="ECO:0007669"/>
    <property type="project" value="TreeGrafter"/>
</dbReference>
<keyword evidence="2 5" id="KW-0689">Ribosomal protein</keyword>
<dbReference type="AlphaFoldDB" id="A0A1F5EK68"/>
<evidence type="ECO:0000313" key="8">
    <source>
        <dbReference type="EMBL" id="OGD67775.1"/>
    </source>
</evidence>
<dbReference type="Gene3D" id="3.30.230.10">
    <property type="match status" value="1"/>
</dbReference>
<dbReference type="InterPro" id="IPR000754">
    <property type="entry name" value="Ribosomal_uS9"/>
</dbReference>
<dbReference type="GO" id="GO:0006412">
    <property type="term" value="P:translation"/>
    <property type="evidence" value="ECO:0007669"/>
    <property type="project" value="UniProtKB-UniRule"/>
</dbReference>
<dbReference type="STRING" id="1797582.A2442_01805"/>
<dbReference type="EMBL" id="MFAE01000001">
    <property type="protein sequence ID" value="OGD67775.1"/>
    <property type="molecule type" value="Genomic_DNA"/>
</dbReference>
<dbReference type="PANTHER" id="PTHR21569:SF1">
    <property type="entry name" value="SMALL RIBOSOMAL SUBUNIT PROTEIN US9M"/>
    <property type="match status" value="1"/>
</dbReference>
<dbReference type="Pfam" id="PF00380">
    <property type="entry name" value="Ribosomal_S9"/>
    <property type="match status" value="1"/>
</dbReference>
<evidence type="ECO:0000256" key="6">
    <source>
        <dbReference type="RuleBase" id="RU003815"/>
    </source>
</evidence>
<accession>A0A1F5EK68</accession>
<sequence>MAEDKDTKKKVGGKYYEAVGRRKTAIARVRITEAKANSFVVNKEKDLEGYFSVKELQAVSEEAFEKSGVKAKFSVTALINGGGISGQADALRHGISRAILKFDEDAKSKLKKAGFLKRDPRMKERKKPGLKKARKAPQWSKR</sequence>
<dbReference type="PROSITE" id="PS00360">
    <property type="entry name" value="RIBOSOMAL_S9"/>
    <property type="match status" value="1"/>
</dbReference>
<protein>
    <recommendedName>
        <fullName evidence="4 5">Small ribosomal subunit protein uS9</fullName>
    </recommendedName>
</protein>
<dbReference type="InterPro" id="IPR020568">
    <property type="entry name" value="Ribosomal_Su5_D2-typ_SF"/>
</dbReference>
<gene>
    <name evidence="5" type="primary">rpsI</name>
    <name evidence="8" type="ORF">A2442_01805</name>
</gene>
<evidence type="ECO:0000313" key="9">
    <source>
        <dbReference type="Proteomes" id="UP000179003"/>
    </source>
</evidence>
<dbReference type="PANTHER" id="PTHR21569">
    <property type="entry name" value="RIBOSOMAL PROTEIN S9"/>
    <property type="match status" value="1"/>
</dbReference>
<dbReference type="GO" id="GO:0003723">
    <property type="term" value="F:RNA binding"/>
    <property type="evidence" value="ECO:0007669"/>
    <property type="project" value="TreeGrafter"/>
</dbReference>
<dbReference type="GO" id="GO:0003735">
    <property type="term" value="F:structural constituent of ribosome"/>
    <property type="evidence" value="ECO:0007669"/>
    <property type="project" value="InterPro"/>
</dbReference>
<organism evidence="8 9">
    <name type="scientific">Candidatus Campbellbacteria bacterium RIFOXYC2_FULL_35_25</name>
    <dbReference type="NCBI Taxonomy" id="1797582"/>
    <lineage>
        <taxon>Bacteria</taxon>
        <taxon>Candidatus Campbelliibacteriota</taxon>
    </lineage>
</organism>
<evidence type="ECO:0000256" key="4">
    <source>
        <dbReference type="ARBA" id="ARBA00035259"/>
    </source>
</evidence>
<feature type="region of interest" description="Disordered" evidence="7">
    <location>
        <begin position="113"/>
        <end position="142"/>
    </location>
</feature>
<dbReference type="Proteomes" id="UP000179003">
    <property type="component" value="Unassembled WGS sequence"/>
</dbReference>
<evidence type="ECO:0000256" key="5">
    <source>
        <dbReference type="HAMAP-Rule" id="MF_00532"/>
    </source>
</evidence>
<reference evidence="8 9" key="1">
    <citation type="journal article" date="2016" name="Nat. Commun.">
        <title>Thousands of microbial genomes shed light on interconnected biogeochemical processes in an aquifer system.</title>
        <authorList>
            <person name="Anantharaman K."/>
            <person name="Brown C.T."/>
            <person name="Hug L.A."/>
            <person name="Sharon I."/>
            <person name="Castelle C.J."/>
            <person name="Probst A.J."/>
            <person name="Thomas B.C."/>
            <person name="Singh A."/>
            <person name="Wilkins M.J."/>
            <person name="Karaoz U."/>
            <person name="Brodie E.L."/>
            <person name="Williams K.H."/>
            <person name="Hubbard S.S."/>
            <person name="Banfield J.F."/>
        </authorList>
    </citation>
    <scope>NUCLEOTIDE SEQUENCE [LARGE SCALE GENOMIC DNA]</scope>
</reference>
<evidence type="ECO:0000256" key="2">
    <source>
        <dbReference type="ARBA" id="ARBA00022980"/>
    </source>
</evidence>
<evidence type="ECO:0000256" key="3">
    <source>
        <dbReference type="ARBA" id="ARBA00023274"/>
    </source>
</evidence>
<dbReference type="InterPro" id="IPR014721">
    <property type="entry name" value="Ribsml_uS5_D2-typ_fold_subgr"/>
</dbReference>
<comment type="caution">
    <text evidence="8">The sequence shown here is derived from an EMBL/GenBank/DDBJ whole genome shotgun (WGS) entry which is preliminary data.</text>
</comment>
<dbReference type="InterPro" id="IPR020574">
    <property type="entry name" value="Ribosomal_uS9_CS"/>
</dbReference>
<proteinExistence type="inferred from homology"/>
<dbReference type="SUPFAM" id="SSF54211">
    <property type="entry name" value="Ribosomal protein S5 domain 2-like"/>
    <property type="match status" value="1"/>
</dbReference>
<dbReference type="HAMAP" id="MF_00532_B">
    <property type="entry name" value="Ribosomal_uS9_B"/>
    <property type="match status" value="1"/>
</dbReference>
<name>A0A1F5EK68_9BACT</name>
<comment type="similarity">
    <text evidence="1 5 6">Belongs to the universal ribosomal protein uS9 family.</text>
</comment>
<evidence type="ECO:0000256" key="7">
    <source>
        <dbReference type="SAM" id="MobiDB-lite"/>
    </source>
</evidence>